<dbReference type="Gramene" id="arahy.Tifrunner.gnm2.ann2.Ah16g443700.1">
    <property type="protein sequence ID" value="arahy.Tifrunner.gnm2.ann2.Ah16g443700.1-CDS"/>
    <property type="gene ID" value="arahy.Tifrunner.gnm2.ann2.Ah16g443700"/>
</dbReference>
<dbReference type="EMBL" id="SDMP01000016">
    <property type="protein sequence ID" value="RYR05256.1"/>
    <property type="molecule type" value="Genomic_DNA"/>
</dbReference>
<comment type="similarity">
    <text evidence="1">Belongs to the LEA type 1 family.</text>
</comment>
<feature type="compositionally biased region" description="Low complexity" evidence="3">
    <location>
        <begin position="130"/>
        <end position="139"/>
    </location>
</feature>
<evidence type="ECO:0000256" key="2">
    <source>
        <dbReference type="SAM" id="Coils"/>
    </source>
</evidence>
<dbReference type="PANTHER" id="PTHR33493:SF29">
    <property type="entry name" value="LATE EMBRYOGENESIS ABUNDANT PROTEIN"/>
    <property type="match status" value="1"/>
</dbReference>
<evidence type="ECO:0000256" key="3">
    <source>
        <dbReference type="SAM" id="MobiDB-lite"/>
    </source>
</evidence>
<proteinExistence type="inferred from homology"/>
<evidence type="ECO:0008006" key="6">
    <source>
        <dbReference type="Google" id="ProtNLM"/>
    </source>
</evidence>
<keyword evidence="2" id="KW-0175">Coiled coil</keyword>
<sequence length="150" mass="16088">MQAIKEKIQDIKESRKAKAELKAEEKAEKELAKARMDIAHEARLAKEAEAEMDRHVAKASEIAEKEISKHQANKSNPMDMSGMDDGAPPAFDGGISNRSNAGTLGSPEISDPCPAPPALAETKSDRYFTAAETAPSAAAMEGRSASDRHL</sequence>
<dbReference type="GO" id="GO:0009793">
    <property type="term" value="P:embryo development ending in seed dormancy"/>
    <property type="evidence" value="ECO:0007669"/>
    <property type="project" value="InterPro"/>
</dbReference>
<dbReference type="SMR" id="A0A444YTL2"/>
<name>A0A444YTL2_ARAHY</name>
<accession>A0A444YTL2</accession>
<evidence type="ECO:0000313" key="5">
    <source>
        <dbReference type="Proteomes" id="UP000289738"/>
    </source>
</evidence>
<reference evidence="4 5" key="1">
    <citation type="submission" date="2019-01" db="EMBL/GenBank/DDBJ databases">
        <title>Sequencing of cultivated peanut Arachis hypogaea provides insights into genome evolution and oil improvement.</title>
        <authorList>
            <person name="Chen X."/>
        </authorList>
    </citation>
    <scope>NUCLEOTIDE SEQUENCE [LARGE SCALE GENOMIC DNA]</scope>
    <source>
        <strain evidence="5">cv. Fuhuasheng</strain>
        <tissue evidence="4">Leaves</tissue>
    </source>
</reference>
<protein>
    <recommendedName>
        <fullName evidence="6">Late embryogenesis abundant protein</fullName>
    </recommendedName>
</protein>
<dbReference type="PANTHER" id="PTHR33493">
    <property type="entry name" value="LATE EMBRYOGENESIS ABUNDANT PROTEIN 6-RELATED"/>
    <property type="match status" value="1"/>
</dbReference>
<dbReference type="Proteomes" id="UP000289738">
    <property type="component" value="Chromosome B06"/>
</dbReference>
<dbReference type="AlphaFoldDB" id="A0A444YTL2"/>
<gene>
    <name evidence="4" type="ORF">Ahy_B06g085128</name>
</gene>
<dbReference type="InterPro" id="IPR005513">
    <property type="entry name" value="LEA_1"/>
</dbReference>
<dbReference type="OrthoDB" id="1935860at2759"/>
<dbReference type="Pfam" id="PF03760">
    <property type="entry name" value="LEA_1"/>
    <property type="match status" value="1"/>
</dbReference>
<comment type="caution">
    <text evidence="4">The sequence shown here is derived from an EMBL/GenBank/DDBJ whole genome shotgun (WGS) entry which is preliminary data.</text>
</comment>
<feature type="region of interest" description="Disordered" evidence="3">
    <location>
        <begin position="68"/>
        <end position="150"/>
    </location>
</feature>
<keyword evidence="5" id="KW-1185">Reference proteome</keyword>
<organism evidence="4 5">
    <name type="scientific">Arachis hypogaea</name>
    <name type="common">Peanut</name>
    <dbReference type="NCBI Taxonomy" id="3818"/>
    <lineage>
        <taxon>Eukaryota</taxon>
        <taxon>Viridiplantae</taxon>
        <taxon>Streptophyta</taxon>
        <taxon>Embryophyta</taxon>
        <taxon>Tracheophyta</taxon>
        <taxon>Spermatophyta</taxon>
        <taxon>Magnoliopsida</taxon>
        <taxon>eudicotyledons</taxon>
        <taxon>Gunneridae</taxon>
        <taxon>Pentapetalae</taxon>
        <taxon>rosids</taxon>
        <taxon>fabids</taxon>
        <taxon>Fabales</taxon>
        <taxon>Fabaceae</taxon>
        <taxon>Papilionoideae</taxon>
        <taxon>50 kb inversion clade</taxon>
        <taxon>dalbergioids sensu lato</taxon>
        <taxon>Dalbergieae</taxon>
        <taxon>Pterocarpus clade</taxon>
        <taxon>Arachis</taxon>
    </lineage>
</organism>
<evidence type="ECO:0000313" key="4">
    <source>
        <dbReference type="EMBL" id="RYR05256.1"/>
    </source>
</evidence>
<feature type="coiled-coil region" evidence="2">
    <location>
        <begin position="4"/>
        <end position="65"/>
    </location>
</feature>
<evidence type="ECO:0000256" key="1">
    <source>
        <dbReference type="ARBA" id="ARBA00010975"/>
    </source>
</evidence>